<evidence type="ECO:0000256" key="1">
    <source>
        <dbReference type="SAM" id="MobiDB-lite"/>
    </source>
</evidence>
<dbReference type="STRING" id="7167.A0A182FMP7"/>
<protein>
    <recommendedName>
        <fullName evidence="4">Helitron helicase-like domain-containing protein</fullName>
    </recommendedName>
</protein>
<proteinExistence type="predicted"/>
<dbReference type="PANTHER" id="PTHR45786:SF74">
    <property type="entry name" value="ATP-DEPENDENT DNA HELICASE"/>
    <property type="match status" value="1"/>
</dbReference>
<organism evidence="2 3">
    <name type="scientific">Anopheles albimanus</name>
    <name type="common">New world malaria mosquito</name>
    <dbReference type="NCBI Taxonomy" id="7167"/>
    <lineage>
        <taxon>Eukaryota</taxon>
        <taxon>Metazoa</taxon>
        <taxon>Ecdysozoa</taxon>
        <taxon>Arthropoda</taxon>
        <taxon>Hexapoda</taxon>
        <taxon>Insecta</taxon>
        <taxon>Pterygota</taxon>
        <taxon>Neoptera</taxon>
        <taxon>Endopterygota</taxon>
        <taxon>Diptera</taxon>
        <taxon>Nematocera</taxon>
        <taxon>Culicoidea</taxon>
        <taxon>Culicidae</taxon>
        <taxon>Anophelinae</taxon>
        <taxon>Anopheles</taxon>
    </lineage>
</organism>
<dbReference type="VEuPathDB" id="VectorBase:AALB20_032370"/>
<keyword evidence="3" id="KW-1185">Reference proteome</keyword>
<feature type="region of interest" description="Disordered" evidence="1">
    <location>
        <begin position="68"/>
        <end position="105"/>
    </location>
</feature>
<dbReference type="Proteomes" id="UP000069272">
    <property type="component" value="Unassembled WGS sequence"/>
</dbReference>
<feature type="region of interest" description="Disordered" evidence="1">
    <location>
        <begin position="351"/>
        <end position="377"/>
    </location>
</feature>
<sequence length="377" mass="41785">MQVKMDDIIKRMEAVEAKVADMQVHQSFIKQIATVEELDVFEVAIASLSTSGSISAICCTTGSAISIGSGTTSGSSSPNSTLIGSSDSTALGINPEKSSTQAVQDTNAKKAGLGDLDSYTHPPPSELRELFRMPAFLSRVRVYNNVFAFTSLGASVRPDDPVRQDETVAGAGGVYSYRIQGALCHRIGGLGQHPDRTPMYAQLYFYDAHDEIQRNRMVDARMEYSTGLDRSVVATLQRVLEQHNPLAAMFRHAFERMTTEENVELRIHGRIQGLDHRRYNRPTADEIGGIFVCTEQNQSRDIVLQNRTTLGLHRVFESHQLFEALQYPLLHLYGEARWSYGIAKQPRRDGRNAFQRVGCSEQNENDPEDGANTPDGN</sequence>
<name>A0A182FMP7_ANOAL</name>
<dbReference type="VEuPathDB" id="VectorBase:AALB007809"/>
<feature type="compositionally biased region" description="Low complexity" evidence="1">
    <location>
        <begin position="68"/>
        <end position="86"/>
    </location>
</feature>
<feature type="compositionally biased region" description="Polar residues" evidence="1">
    <location>
        <begin position="87"/>
        <end position="105"/>
    </location>
</feature>
<dbReference type="AlphaFoldDB" id="A0A182FMP7"/>
<dbReference type="PANTHER" id="PTHR45786">
    <property type="entry name" value="DNA BINDING PROTEIN-LIKE"/>
    <property type="match status" value="1"/>
</dbReference>
<dbReference type="EnsemblMetazoa" id="AALB007809-RA">
    <property type="protein sequence ID" value="AALB007809-PA"/>
    <property type="gene ID" value="AALB007809"/>
</dbReference>
<accession>A0A182FMP7</accession>
<evidence type="ECO:0000313" key="3">
    <source>
        <dbReference type="Proteomes" id="UP000069272"/>
    </source>
</evidence>
<reference evidence="3" key="1">
    <citation type="journal article" date="2017" name="G3 (Bethesda)">
        <title>The Physical Genome Mapping of Anopheles albimanus Corrected Scaffold Misassemblies and Identified Interarm Rearrangements in Genus Anopheles.</title>
        <authorList>
            <person name="Artemov G.N."/>
            <person name="Peery A.N."/>
            <person name="Jiang X."/>
            <person name="Tu Z."/>
            <person name="Stegniy V.N."/>
            <person name="Sharakhova M.V."/>
            <person name="Sharakhov I.V."/>
        </authorList>
    </citation>
    <scope>NUCLEOTIDE SEQUENCE [LARGE SCALE GENOMIC DNA]</scope>
    <source>
        <strain evidence="3">STECLA/ALBI9_A</strain>
    </source>
</reference>
<evidence type="ECO:0000313" key="2">
    <source>
        <dbReference type="EnsemblMetazoa" id="AALB007809-PA"/>
    </source>
</evidence>
<reference evidence="2" key="2">
    <citation type="submission" date="2022-08" db="UniProtKB">
        <authorList>
            <consortium name="EnsemblMetazoa"/>
        </authorList>
    </citation>
    <scope>IDENTIFICATION</scope>
    <source>
        <strain evidence="2">STECLA/ALBI9_A</strain>
    </source>
</reference>
<evidence type="ECO:0008006" key="4">
    <source>
        <dbReference type="Google" id="ProtNLM"/>
    </source>
</evidence>